<evidence type="ECO:0000256" key="1">
    <source>
        <dbReference type="ARBA" id="ARBA00009405"/>
    </source>
</evidence>
<dbReference type="OrthoDB" id="9784013at2"/>
<dbReference type="InterPro" id="IPR002034">
    <property type="entry name" value="AIPM/Hcit_synth_CS"/>
</dbReference>
<dbReference type="Pfam" id="PF00682">
    <property type="entry name" value="HMGL-like"/>
    <property type="match status" value="1"/>
</dbReference>
<name>A0A1I3SCD6_9HYPH</name>
<dbReference type="GO" id="GO:0004419">
    <property type="term" value="F:hydroxymethylglutaryl-CoA lyase activity"/>
    <property type="evidence" value="ECO:0007669"/>
    <property type="project" value="TreeGrafter"/>
</dbReference>
<dbReference type="InterPro" id="IPR000891">
    <property type="entry name" value="PYR_CT"/>
</dbReference>
<keyword evidence="8" id="KW-1185">Reference proteome</keyword>
<dbReference type="STRING" id="1121003.SAMN03080618_03332"/>
<comment type="similarity">
    <text evidence="1">Belongs to the HMG-CoA lyase family.</text>
</comment>
<dbReference type="PANTHER" id="PTHR42738">
    <property type="entry name" value="HYDROXYMETHYLGLUTARYL-COA LYASE"/>
    <property type="match status" value="1"/>
</dbReference>
<dbReference type="SUPFAM" id="SSF51569">
    <property type="entry name" value="Aldolase"/>
    <property type="match status" value="1"/>
</dbReference>
<dbReference type="GO" id="GO:0006552">
    <property type="term" value="P:L-leucine catabolic process"/>
    <property type="evidence" value="ECO:0007669"/>
    <property type="project" value="TreeGrafter"/>
</dbReference>
<dbReference type="PANTHER" id="PTHR42738:SF7">
    <property type="entry name" value="HYDROXYMETHYLGLUTARYL-COA LYASE"/>
    <property type="match status" value="1"/>
</dbReference>
<keyword evidence="3" id="KW-0479">Metal-binding</keyword>
<dbReference type="PROSITE" id="PS00815">
    <property type="entry name" value="AIPM_HOMOCIT_SYNTH_1"/>
    <property type="match status" value="1"/>
</dbReference>
<evidence type="ECO:0000256" key="2">
    <source>
        <dbReference type="ARBA" id="ARBA00022679"/>
    </source>
</evidence>
<organism evidence="7 8">
    <name type="scientific">Aquamicrobium aerolatum DSM 21857</name>
    <dbReference type="NCBI Taxonomy" id="1121003"/>
    <lineage>
        <taxon>Bacteria</taxon>
        <taxon>Pseudomonadati</taxon>
        <taxon>Pseudomonadota</taxon>
        <taxon>Alphaproteobacteria</taxon>
        <taxon>Hyphomicrobiales</taxon>
        <taxon>Phyllobacteriaceae</taxon>
        <taxon>Aerobium</taxon>
    </lineage>
</organism>
<dbReference type="PROSITE" id="PS50991">
    <property type="entry name" value="PYR_CT"/>
    <property type="match status" value="1"/>
</dbReference>
<dbReference type="CDD" id="cd07938">
    <property type="entry name" value="DRE_TIM_HMGL"/>
    <property type="match status" value="1"/>
</dbReference>
<keyword evidence="4 7" id="KW-0456">Lyase</keyword>
<dbReference type="InterPro" id="IPR013785">
    <property type="entry name" value="Aldolase_TIM"/>
</dbReference>
<accession>A0A1I3SCD6</accession>
<dbReference type="EMBL" id="FORF01000029">
    <property type="protein sequence ID" value="SFJ56483.1"/>
    <property type="molecule type" value="Genomic_DNA"/>
</dbReference>
<dbReference type="GO" id="GO:0046951">
    <property type="term" value="P:ketone body biosynthetic process"/>
    <property type="evidence" value="ECO:0007669"/>
    <property type="project" value="TreeGrafter"/>
</dbReference>
<dbReference type="Proteomes" id="UP000242763">
    <property type="component" value="Unassembled WGS sequence"/>
</dbReference>
<sequence>MSERVFINEVGLRDGLQNQPRHVPLDGKTRIFAALQQAGIAQFEATSFVSPKAVPQLADAADLMAAIGTADVELSALVPNLRGYERARDAGVRKVAVVLATTETMNRRNINMSVAQALEACVSVISAAKADGIGVRAYVATAFACPFEGQVNEDVVYDLSARMLDAGADEIALADTIGAGHPEQAKRLFAGAVSRFGAQRLAAHLHDTRGMGLVLAWIALEAGIRRFDASIGGLGGCPFAPGATGNLATEDLVFALNEGGYSTGIDMGKLVEAVGVVEEILETRQGGKIIPWWRCRRDTATQAASRP</sequence>
<dbReference type="NCBIfam" id="NF004283">
    <property type="entry name" value="PRK05692.1"/>
    <property type="match status" value="1"/>
</dbReference>
<dbReference type="Gene3D" id="3.20.20.70">
    <property type="entry name" value="Aldolase class I"/>
    <property type="match status" value="1"/>
</dbReference>
<evidence type="ECO:0000259" key="6">
    <source>
        <dbReference type="PROSITE" id="PS50991"/>
    </source>
</evidence>
<protein>
    <submittedName>
        <fullName evidence="7">Hydroxymethylglutaryl-CoA lyase</fullName>
    </submittedName>
</protein>
<dbReference type="InterPro" id="IPR043594">
    <property type="entry name" value="HMGL"/>
</dbReference>
<comment type="similarity">
    <text evidence="5">Belongs to the alpha-IPM synthase/homocitrate synthase family.</text>
</comment>
<dbReference type="FunFam" id="3.20.20.70:FF:000071">
    <property type="entry name" value="Hydroxymethylglutaryl-CoA lyase"/>
    <property type="match status" value="1"/>
</dbReference>
<dbReference type="GO" id="GO:0046912">
    <property type="term" value="F:acyltransferase activity, acyl groups converted into alkyl on transfer"/>
    <property type="evidence" value="ECO:0007669"/>
    <property type="project" value="InterPro"/>
</dbReference>
<evidence type="ECO:0000313" key="7">
    <source>
        <dbReference type="EMBL" id="SFJ56483.1"/>
    </source>
</evidence>
<gene>
    <name evidence="7" type="ORF">SAMN03080618_03332</name>
</gene>
<keyword evidence="2 5" id="KW-0808">Transferase</keyword>
<dbReference type="RefSeq" id="WP_091524685.1">
    <property type="nucleotide sequence ID" value="NZ_FORF01000029.1"/>
</dbReference>
<feature type="domain" description="Pyruvate carboxyltransferase" evidence="6">
    <location>
        <begin position="5"/>
        <end position="271"/>
    </location>
</feature>
<evidence type="ECO:0000313" key="8">
    <source>
        <dbReference type="Proteomes" id="UP000242763"/>
    </source>
</evidence>
<reference evidence="8" key="1">
    <citation type="submission" date="2016-10" db="EMBL/GenBank/DDBJ databases">
        <authorList>
            <person name="Varghese N."/>
            <person name="Submissions S."/>
        </authorList>
    </citation>
    <scope>NUCLEOTIDE SEQUENCE [LARGE SCALE GENOMIC DNA]</scope>
    <source>
        <strain evidence="8">DSM 21857</strain>
    </source>
</reference>
<evidence type="ECO:0000256" key="5">
    <source>
        <dbReference type="RuleBase" id="RU003523"/>
    </source>
</evidence>
<dbReference type="AlphaFoldDB" id="A0A1I3SCD6"/>
<dbReference type="GO" id="GO:0046872">
    <property type="term" value="F:metal ion binding"/>
    <property type="evidence" value="ECO:0007669"/>
    <property type="project" value="UniProtKB-KW"/>
</dbReference>
<proteinExistence type="inferred from homology"/>
<evidence type="ECO:0000256" key="4">
    <source>
        <dbReference type="ARBA" id="ARBA00023239"/>
    </source>
</evidence>
<evidence type="ECO:0000256" key="3">
    <source>
        <dbReference type="ARBA" id="ARBA00022723"/>
    </source>
</evidence>